<comment type="caution">
    <text evidence="1">The sequence shown here is derived from an EMBL/GenBank/DDBJ whole genome shotgun (WGS) entry which is preliminary data.</text>
</comment>
<name>A0ABR7WXJ7_9SPHI</name>
<dbReference type="PROSITE" id="PS51257">
    <property type="entry name" value="PROKAR_LIPOPROTEIN"/>
    <property type="match status" value="1"/>
</dbReference>
<accession>A0ABR7WXJ7</accession>
<protein>
    <recommendedName>
        <fullName evidence="3">Lipoprotein</fullName>
    </recommendedName>
</protein>
<evidence type="ECO:0000313" key="2">
    <source>
        <dbReference type="Proteomes" id="UP000606600"/>
    </source>
</evidence>
<organism evidence="1 2">
    <name type="scientific">Mucilaginibacter pankratovii</name>
    <dbReference type="NCBI Taxonomy" id="2772110"/>
    <lineage>
        <taxon>Bacteria</taxon>
        <taxon>Pseudomonadati</taxon>
        <taxon>Bacteroidota</taxon>
        <taxon>Sphingobacteriia</taxon>
        <taxon>Sphingobacteriales</taxon>
        <taxon>Sphingobacteriaceae</taxon>
        <taxon>Mucilaginibacter</taxon>
    </lineage>
</organism>
<reference evidence="1 2" key="1">
    <citation type="submission" date="2020-09" db="EMBL/GenBank/DDBJ databases">
        <title>Novel species of Mucilaginibacter isolated from a glacier on the Tibetan Plateau.</title>
        <authorList>
            <person name="Liu Q."/>
            <person name="Xin Y.-H."/>
        </authorList>
    </citation>
    <scope>NUCLEOTIDE SEQUENCE [LARGE SCALE GENOMIC DNA]</scope>
    <source>
        <strain evidence="1 2">ZT4R22</strain>
    </source>
</reference>
<dbReference type="EMBL" id="JACWMY010000015">
    <property type="protein sequence ID" value="MBD1367002.1"/>
    <property type="molecule type" value="Genomic_DNA"/>
</dbReference>
<dbReference type="RefSeq" id="WP_191191630.1">
    <property type="nucleotide sequence ID" value="NZ_JACWMY010000015.1"/>
</dbReference>
<sequence length="131" mass="15530">MIKKIYYLSFLLVIFFSCGNSRQKIKYDKDSVKLKQDFLPGVSGFSPKPSLEDSLYGIWTDGSDNNATIKIKPDSIYYPDQFKSYKYTLKGDSIKIYYDEYTYRARVYFVKDTLMMDSKEDESVKFWKFKN</sequence>
<evidence type="ECO:0000313" key="1">
    <source>
        <dbReference type="EMBL" id="MBD1367002.1"/>
    </source>
</evidence>
<evidence type="ECO:0008006" key="3">
    <source>
        <dbReference type="Google" id="ProtNLM"/>
    </source>
</evidence>
<gene>
    <name evidence="1" type="ORF">IDJ77_24540</name>
</gene>
<proteinExistence type="predicted"/>
<dbReference type="Proteomes" id="UP000606600">
    <property type="component" value="Unassembled WGS sequence"/>
</dbReference>
<keyword evidence="2" id="KW-1185">Reference proteome</keyword>